<keyword evidence="4" id="KW-1133">Transmembrane helix</keyword>
<dbReference type="EMBL" id="LSRX01000329">
    <property type="protein sequence ID" value="OLQ00399.1"/>
    <property type="molecule type" value="Genomic_DNA"/>
</dbReference>
<feature type="region of interest" description="Disordered" evidence="3">
    <location>
        <begin position="1441"/>
        <end position="1463"/>
    </location>
</feature>
<dbReference type="Proteomes" id="UP000186817">
    <property type="component" value="Unassembled WGS sequence"/>
</dbReference>
<feature type="region of interest" description="Disordered" evidence="3">
    <location>
        <begin position="1328"/>
        <end position="1347"/>
    </location>
</feature>
<keyword evidence="2" id="KW-0677">Repeat</keyword>
<feature type="compositionally biased region" description="Basic residues" evidence="3">
    <location>
        <begin position="556"/>
        <end position="571"/>
    </location>
</feature>
<dbReference type="Pfam" id="PF24681">
    <property type="entry name" value="Kelch_KLHDC2_KLHL20_DRC7"/>
    <property type="match status" value="1"/>
</dbReference>
<dbReference type="InterPro" id="IPR008984">
    <property type="entry name" value="SMAD_FHA_dom_sf"/>
</dbReference>
<dbReference type="InterPro" id="IPR051746">
    <property type="entry name" value="Kelch_domain_containing_8"/>
</dbReference>
<evidence type="ECO:0000313" key="7">
    <source>
        <dbReference type="Proteomes" id="UP000186817"/>
    </source>
</evidence>
<keyword evidence="1" id="KW-0880">Kelch repeat</keyword>
<evidence type="ECO:0000256" key="3">
    <source>
        <dbReference type="SAM" id="MobiDB-lite"/>
    </source>
</evidence>
<dbReference type="SMART" id="SM00612">
    <property type="entry name" value="Kelch"/>
    <property type="match status" value="6"/>
</dbReference>
<dbReference type="Gene3D" id="2.120.10.80">
    <property type="entry name" value="Kelch-type beta propeller"/>
    <property type="match status" value="2"/>
</dbReference>
<dbReference type="SMART" id="SM00240">
    <property type="entry name" value="FHA"/>
    <property type="match status" value="2"/>
</dbReference>
<feature type="compositionally biased region" description="Basic and acidic residues" evidence="3">
    <location>
        <begin position="682"/>
        <end position="698"/>
    </location>
</feature>
<dbReference type="Pfam" id="PF00498">
    <property type="entry name" value="FHA"/>
    <property type="match status" value="2"/>
</dbReference>
<feature type="region of interest" description="Disordered" evidence="3">
    <location>
        <begin position="550"/>
        <end position="571"/>
    </location>
</feature>
<feature type="compositionally biased region" description="Polar residues" evidence="3">
    <location>
        <begin position="1489"/>
        <end position="1499"/>
    </location>
</feature>
<name>A0A1Q9DZ35_SYMMI</name>
<feature type="domain" description="FHA" evidence="5">
    <location>
        <begin position="173"/>
        <end position="217"/>
    </location>
</feature>
<sequence>MTTVVSPGAGRAVSRGSTPPRSTVAPRLLRICLEERVLGGVEVNEASTLADVRQSILEDEIDGVPSSFSFLFGGAPVSRRQESRRKATDCFPFLTIIPEDLPIARTGLDLWRVSRMFSALTWQVAATSGGDALSVLADDAGDVAAHEGGSTLELQITDGPLEGLTVTVGEEGARLGRHTSNTLVIPEAGISRFHCEVQFLDGEFCVKDLGSTTGTFFYLRPQCQFQIFPGLMIKLGETEMQVLSQNPSPHGMELSVMFYEGPFAGHKVTVPAAGITIGRVSDNALVLLQDGTVSAHHAMLFHENGSFFIQDLGSCNGTCVRLSPERDASDWHPIIDGDVLGAGCTKIRCRLSADSRAAGKSKKKERPVNIERGALNAKWTPIRQVLHIGRYLAMWKEKWVGPANLDRASLRITGMDRSSCDTYALVAAVLLQVITGLYGSVPEPDESNERVFVDLADEFMYESQMFLSSVSVVCSTYTMVMFLLCKIYTVMALGMYKARDSRNQKSNQEGKCALKGFLVSFAMNLFTLLDLRKGQLKSSIAEPGANEDFAANSARKEHRKMSSPQKRGRRLHLSSSAVLAALLKPVQSEVLSVHSASAAPQELEAALANWNIGLDDAGAGAFAGPLRFDNGDPGGCHPPPSVFGGSLGSSDLEPAKMGGAADDLLARIERLERIVEDHGKRLDDVAPRGARRDARRGETTPPINAAKAPVNRASSAAANRRAGSRSPDVPRATPILATSPRALRAPGVYVCGGHASGVTLGATSRLNSVTGIWEPIPSMPTPRHGCCAASMVGIIYVVGGANESALPLDIVERFDPAGGSWETLPPMPTPRHGAASAAVAGMLYCVGGYDGEGVLDAVERFDPAARSWEQLPSMPSARGRCAATAGEGRLFVLGGTDDNSRELDAVECFDPSTWTWEVLPRLPTPRCGCAAAALSGAIFVVGGRRDGDKLATVERFDLRLGLWESALSLSGPRDACAAAALGTRLYVFGGRGVGVAGNQTLASAECFDIRTNQWTTLPSMPQATCGCAAAAAALVDSSLVCDDPVQTVDRLAQAGARGVIFLHSADGIAPLALGDRPTPEIRAVVIERSPGLALAERLMRDEVLEVELFKGKLISEEAYEEQFIFRVDEFLATRKCGLVLAMAPKMLVMPRLVLTAAVLSAANAFKAVVLVGLPTSQKALLDVENSWETSLETIEASLISWHGAVPADLAHAMLRLGKIYVYALNISHWQCREVENPLRMAYDARCIEGKLCKCNEEEGVMQNLQALKLGNYLRQARDLFKARQCHKWLWDEVKPSGTKQGGGDTPKPKAESKTEEVAGKCGFGKLGEERLTTSRPPGEAQNKDGLVLPRGTHPTFRLLALRVLGTSIKQGPKPSERGFEIPSFLCFMDSSYKGNWVNPSPILDVTKVLNPNIFNFSRSLGWATIWMAHGMERSSLLDASLRGSKKGPKTGDNISTGKRSSFSRSLLDSKRNVLPYGQAKAAPGGLEILNQTPQSTGSKYSREEGNDSARGEAASGFPSSQGRKGFSKADTGAFPCNLFAKPVVPMDVTGHRFPVKIARHLPTFACCLGEEKGIKANPIVVYPGLPPV</sequence>
<feature type="compositionally biased region" description="Low complexity" evidence="3">
    <location>
        <begin position="705"/>
        <end position="726"/>
    </location>
</feature>
<keyword evidence="4" id="KW-0812">Transmembrane</keyword>
<dbReference type="CDD" id="cd00060">
    <property type="entry name" value="FHA"/>
    <property type="match status" value="2"/>
</dbReference>
<feature type="domain" description="FHA" evidence="5">
    <location>
        <begin position="275"/>
        <end position="320"/>
    </location>
</feature>
<feature type="region of interest" description="Disordered" evidence="3">
    <location>
        <begin position="1"/>
        <end position="23"/>
    </location>
</feature>
<comment type="caution">
    <text evidence="6">The sequence shown here is derived from an EMBL/GenBank/DDBJ whole genome shotgun (WGS) entry which is preliminary data.</text>
</comment>
<dbReference type="OrthoDB" id="45365at2759"/>
<dbReference type="InterPro" id="IPR006652">
    <property type="entry name" value="Kelch_1"/>
</dbReference>
<evidence type="ECO:0000313" key="6">
    <source>
        <dbReference type="EMBL" id="OLQ00399.1"/>
    </source>
</evidence>
<reference evidence="6 7" key="1">
    <citation type="submission" date="2016-02" db="EMBL/GenBank/DDBJ databases">
        <title>Genome analysis of coral dinoflagellate symbionts highlights evolutionary adaptations to a symbiotic lifestyle.</title>
        <authorList>
            <person name="Aranda M."/>
            <person name="Li Y."/>
            <person name="Liew Y.J."/>
            <person name="Baumgarten S."/>
            <person name="Simakov O."/>
            <person name="Wilson M."/>
            <person name="Piel J."/>
            <person name="Ashoor H."/>
            <person name="Bougouffa S."/>
            <person name="Bajic V.B."/>
            <person name="Ryu T."/>
            <person name="Ravasi T."/>
            <person name="Bayer T."/>
            <person name="Micklem G."/>
            <person name="Kim H."/>
            <person name="Bhak J."/>
            <person name="Lajeunesse T.C."/>
            <person name="Voolstra C.R."/>
        </authorList>
    </citation>
    <scope>NUCLEOTIDE SEQUENCE [LARGE SCALE GENOMIC DNA]</scope>
    <source>
        <strain evidence="6 7">CCMP2467</strain>
    </source>
</reference>
<protein>
    <submittedName>
        <fullName evidence="6">Kelch-like protein 5</fullName>
    </submittedName>
</protein>
<dbReference type="InterPro" id="IPR015915">
    <property type="entry name" value="Kelch-typ_b-propeller"/>
</dbReference>
<dbReference type="SUPFAM" id="SSF117281">
    <property type="entry name" value="Kelch motif"/>
    <property type="match status" value="1"/>
</dbReference>
<dbReference type="Gene3D" id="2.60.200.20">
    <property type="match status" value="2"/>
</dbReference>
<dbReference type="PANTHER" id="PTHR46260:SF3">
    <property type="entry name" value="RING-TYPE DOMAIN-CONTAINING PROTEIN"/>
    <property type="match status" value="1"/>
</dbReference>
<keyword evidence="4" id="KW-0472">Membrane</keyword>
<dbReference type="SUPFAM" id="SSF49879">
    <property type="entry name" value="SMAD/FHA domain"/>
    <property type="match status" value="2"/>
</dbReference>
<gene>
    <name evidence="6" type="primary">KLHL5</name>
    <name evidence="6" type="ORF">AK812_SmicGene16936</name>
</gene>
<feature type="transmembrane region" description="Helical" evidence="4">
    <location>
        <begin position="465"/>
        <end position="491"/>
    </location>
</feature>
<feature type="region of interest" description="Disordered" evidence="3">
    <location>
        <begin position="682"/>
        <end position="737"/>
    </location>
</feature>
<feature type="compositionally biased region" description="Basic and acidic residues" evidence="3">
    <location>
        <begin position="1500"/>
        <end position="1510"/>
    </location>
</feature>
<evidence type="ECO:0000259" key="5">
    <source>
        <dbReference type="PROSITE" id="PS50006"/>
    </source>
</evidence>
<dbReference type="Pfam" id="PF01344">
    <property type="entry name" value="Kelch_1"/>
    <property type="match status" value="1"/>
</dbReference>
<dbReference type="PANTHER" id="PTHR46260">
    <property type="entry name" value="RING-TYPE DOMAIN-CONTAINING PROTEIN"/>
    <property type="match status" value="1"/>
</dbReference>
<organism evidence="6 7">
    <name type="scientific">Symbiodinium microadriaticum</name>
    <name type="common">Dinoflagellate</name>
    <name type="synonym">Zooxanthella microadriatica</name>
    <dbReference type="NCBI Taxonomy" id="2951"/>
    <lineage>
        <taxon>Eukaryota</taxon>
        <taxon>Sar</taxon>
        <taxon>Alveolata</taxon>
        <taxon>Dinophyceae</taxon>
        <taxon>Suessiales</taxon>
        <taxon>Symbiodiniaceae</taxon>
        <taxon>Symbiodinium</taxon>
    </lineage>
</organism>
<evidence type="ECO:0000256" key="2">
    <source>
        <dbReference type="ARBA" id="ARBA00022737"/>
    </source>
</evidence>
<proteinExistence type="predicted"/>
<accession>A0A1Q9DZ35</accession>
<evidence type="ECO:0000256" key="1">
    <source>
        <dbReference type="ARBA" id="ARBA00022441"/>
    </source>
</evidence>
<feature type="transmembrane region" description="Helical" evidence="4">
    <location>
        <begin position="512"/>
        <end position="529"/>
    </location>
</feature>
<feature type="compositionally biased region" description="Polar residues" evidence="3">
    <location>
        <begin position="1452"/>
        <end position="1463"/>
    </location>
</feature>
<dbReference type="InterPro" id="IPR000253">
    <property type="entry name" value="FHA_dom"/>
</dbReference>
<dbReference type="PROSITE" id="PS50006">
    <property type="entry name" value="FHA_DOMAIN"/>
    <property type="match status" value="2"/>
</dbReference>
<feature type="region of interest" description="Disordered" evidence="3">
    <location>
        <begin position="1485"/>
        <end position="1526"/>
    </location>
</feature>
<keyword evidence="7" id="KW-1185">Reference proteome</keyword>
<evidence type="ECO:0000256" key="4">
    <source>
        <dbReference type="SAM" id="Phobius"/>
    </source>
</evidence>